<accession>A0ABW2J2F1</accession>
<comment type="caution">
    <text evidence="1">The sequence shown here is derived from an EMBL/GenBank/DDBJ whole genome shotgun (WGS) entry which is preliminary data.</text>
</comment>
<dbReference type="SUPFAM" id="SSF53254">
    <property type="entry name" value="Phosphoglycerate mutase-like"/>
    <property type="match status" value="1"/>
</dbReference>
<sequence length="216" mass="23251">MPTCLSIFANCRDIFWKKSLISQCFLITAILVAAPVFAETVTLAQALQGPDHVLLMRHADAPGIGDPAGYVLGNCKTQRNLGERGKQQAQLLGEWLRAHGVTSAKVVSSPWCRCIDTATGLNFGAINVEPSLGSFFSDVGSSAAQTRELEKFIANTLPHKQGKALILVTHQVNILEYSGENVGSGDMILVKVDRQGKVISANRYSGSLSNSLNKRP</sequence>
<protein>
    <submittedName>
        <fullName evidence="1">Histidine phosphatase family protein</fullName>
    </submittedName>
</protein>
<evidence type="ECO:0000313" key="1">
    <source>
        <dbReference type="EMBL" id="MFC7297619.1"/>
    </source>
</evidence>
<dbReference type="EMBL" id="JBHTCC010000001">
    <property type="protein sequence ID" value="MFC7297619.1"/>
    <property type="molecule type" value="Genomic_DNA"/>
</dbReference>
<organism evidence="1 2">
    <name type="scientific">Herminiimonas aquatilis</name>
    <dbReference type="NCBI Taxonomy" id="345342"/>
    <lineage>
        <taxon>Bacteria</taxon>
        <taxon>Pseudomonadati</taxon>
        <taxon>Pseudomonadota</taxon>
        <taxon>Betaproteobacteria</taxon>
        <taxon>Burkholderiales</taxon>
        <taxon>Oxalobacteraceae</taxon>
        <taxon>Herminiimonas</taxon>
    </lineage>
</organism>
<dbReference type="Pfam" id="PF00300">
    <property type="entry name" value="His_Phos_1"/>
    <property type="match status" value="1"/>
</dbReference>
<dbReference type="InterPro" id="IPR029033">
    <property type="entry name" value="His_PPase_superfam"/>
</dbReference>
<dbReference type="Gene3D" id="3.40.50.1240">
    <property type="entry name" value="Phosphoglycerate mutase-like"/>
    <property type="match status" value="1"/>
</dbReference>
<dbReference type="RefSeq" id="WP_382232763.1">
    <property type="nucleotide sequence ID" value="NZ_JBHTCC010000001.1"/>
</dbReference>
<proteinExistence type="predicted"/>
<name>A0ABW2J2F1_9BURK</name>
<evidence type="ECO:0000313" key="2">
    <source>
        <dbReference type="Proteomes" id="UP001596379"/>
    </source>
</evidence>
<dbReference type="InterPro" id="IPR013078">
    <property type="entry name" value="His_Pase_superF_clade-1"/>
</dbReference>
<gene>
    <name evidence="1" type="ORF">ACFQO0_04130</name>
</gene>
<reference evidence="2" key="1">
    <citation type="journal article" date="2019" name="Int. J. Syst. Evol. Microbiol.">
        <title>The Global Catalogue of Microorganisms (GCM) 10K type strain sequencing project: providing services to taxonomists for standard genome sequencing and annotation.</title>
        <authorList>
            <consortium name="The Broad Institute Genomics Platform"/>
            <consortium name="The Broad Institute Genome Sequencing Center for Infectious Disease"/>
            <person name="Wu L."/>
            <person name="Ma J."/>
        </authorList>
    </citation>
    <scope>NUCLEOTIDE SEQUENCE [LARGE SCALE GENOMIC DNA]</scope>
    <source>
        <strain evidence="2">CCUG 36956</strain>
    </source>
</reference>
<keyword evidence="2" id="KW-1185">Reference proteome</keyword>
<dbReference type="CDD" id="cd07067">
    <property type="entry name" value="HP_PGM_like"/>
    <property type="match status" value="1"/>
</dbReference>
<dbReference type="Proteomes" id="UP001596379">
    <property type="component" value="Unassembled WGS sequence"/>
</dbReference>